<dbReference type="EMBL" id="BAAAHH010000027">
    <property type="protein sequence ID" value="GAA0962125.1"/>
    <property type="molecule type" value="Genomic_DNA"/>
</dbReference>
<feature type="region of interest" description="Disordered" evidence="1">
    <location>
        <begin position="57"/>
        <end position="104"/>
    </location>
</feature>
<feature type="compositionally biased region" description="Basic and acidic residues" evidence="1">
    <location>
        <begin position="91"/>
        <end position="104"/>
    </location>
</feature>
<keyword evidence="3" id="KW-1185">Reference proteome</keyword>
<evidence type="ECO:0000313" key="2">
    <source>
        <dbReference type="EMBL" id="GAA0962125.1"/>
    </source>
</evidence>
<name>A0ABP4C777_9ACTN</name>
<reference evidence="3" key="1">
    <citation type="journal article" date="2019" name="Int. J. Syst. Evol. Microbiol.">
        <title>The Global Catalogue of Microorganisms (GCM) 10K type strain sequencing project: providing services to taxonomists for standard genome sequencing and annotation.</title>
        <authorList>
            <consortium name="The Broad Institute Genomics Platform"/>
            <consortium name="The Broad Institute Genome Sequencing Center for Infectious Disease"/>
            <person name="Wu L."/>
            <person name="Ma J."/>
        </authorList>
    </citation>
    <scope>NUCLEOTIDE SEQUENCE [LARGE SCALE GENOMIC DNA]</scope>
    <source>
        <strain evidence="3">JCM 10696</strain>
    </source>
</reference>
<dbReference type="Proteomes" id="UP001500665">
    <property type="component" value="Unassembled WGS sequence"/>
</dbReference>
<sequence length="104" mass="11395">MFPDGWKTWPPRNRLKAAKPPRTAPPQKGSRRTGGDWAAYRVGSTRPRGCVLVIAPTLSKTPSRTSLPQPPTRELPALRDLGPWPFPRLRSSLEAREAETGGAG</sequence>
<feature type="compositionally biased region" description="Polar residues" evidence="1">
    <location>
        <begin position="58"/>
        <end position="67"/>
    </location>
</feature>
<evidence type="ECO:0000313" key="3">
    <source>
        <dbReference type="Proteomes" id="UP001500665"/>
    </source>
</evidence>
<feature type="region of interest" description="Disordered" evidence="1">
    <location>
        <begin position="1"/>
        <end position="41"/>
    </location>
</feature>
<gene>
    <name evidence="2" type="ORF">GCM10009550_55730</name>
</gene>
<comment type="caution">
    <text evidence="2">The sequence shown here is derived from an EMBL/GenBank/DDBJ whole genome shotgun (WGS) entry which is preliminary data.</text>
</comment>
<protein>
    <submittedName>
        <fullName evidence="2">Uncharacterized protein</fullName>
    </submittedName>
</protein>
<organism evidence="2 3">
    <name type="scientific">Actinocorallia libanotica</name>
    <dbReference type="NCBI Taxonomy" id="46162"/>
    <lineage>
        <taxon>Bacteria</taxon>
        <taxon>Bacillati</taxon>
        <taxon>Actinomycetota</taxon>
        <taxon>Actinomycetes</taxon>
        <taxon>Streptosporangiales</taxon>
        <taxon>Thermomonosporaceae</taxon>
        <taxon>Actinocorallia</taxon>
    </lineage>
</organism>
<accession>A0ABP4C777</accession>
<evidence type="ECO:0000256" key="1">
    <source>
        <dbReference type="SAM" id="MobiDB-lite"/>
    </source>
</evidence>
<proteinExistence type="predicted"/>